<dbReference type="EMBL" id="JAWDGP010005269">
    <property type="protein sequence ID" value="KAK3758505.1"/>
    <property type="molecule type" value="Genomic_DNA"/>
</dbReference>
<reference evidence="1" key="1">
    <citation type="journal article" date="2023" name="G3 (Bethesda)">
        <title>A reference genome for the long-term kleptoplast-retaining sea slug Elysia crispata morphotype clarki.</title>
        <authorList>
            <person name="Eastman K.E."/>
            <person name="Pendleton A.L."/>
            <person name="Shaikh M.A."/>
            <person name="Suttiyut T."/>
            <person name="Ogas R."/>
            <person name="Tomko P."/>
            <person name="Gavelis G."/>
            <person name="Widhalm J.R."/>
            <person name="Wisecaver J.H."/>
        </authorList>
    </citation>
    <scope>NUCLEOTIDE SEQUENCE</scope>
    <source>
        <strain evidence="1">ECLA1</strain>
    </source>
</reference>
<name>A0AAE1D6F7_9GAST</name>
<dbReference type="AlphaFoldDB" id="A0AAE1D6F7"/>
<proteinExistence type="predicted"/>
<evidence type="ECO:0000313" key="2">
    <source>
        <dbReference type="Proteomes" id="UP001283361"/>
    </source>
</evidence>
<keyword evidence="2" id="KW-1185">Reference proteome</keyword>
<sequence>MPQFPPRMRSALQVPVGHATVSSKNEERLKGSCGPCYSFQQELGSQVFHDVLDNSARVNSGQRQELSRQLTQFIFNMKGGLREIKDDKTHKPRRLKLRKVGHKPVKVVRN</sequence>
<gene>
    <name evidence="1" type="ORF">RRG08_058775</name>
</gene>
<dbReference type="Proteomes" id="UP001283361">
    <property type="component" value="Unassembled WGS sequence"/>
</dbReference>
<evidence type="ECO:0000313" key="1">
    <source>
        <dbReference type="EMBL" id="KAK3758505.1"/>
    </source>
</evidence>
<comment type="caution">
    <text evidence="1">The sequence shown here is derived from an EMBL/GenBank/DDBJ whole genome shotgun (WGS) entry which is preliminary data.</text>
</comment>
<protein>
    <submittedName>
        <fullName evidence="1">Uncharacterized protein</fullName>
    </submittedName>
</protein>
<organism evidence="1 2">
    <name type="scientific">Elysia crispata</name>
    <name type="common">lettuce slug</name>
    <dbReference type="NCBI Taxonomy" id="231223"/>
    <lineage>
        <taxon>Eukaryota</taxon>
        <taxon>Metazoa</taxon>
        <taxon>Spiralia</taxon>
        <taxon>Lophotrochozoa</taxon>
        <taxon>Mollusca</taxon>
        <taxon>Gastropoda</taxon>
        <taxon>Heterobranchia</taxon>
        <taxon>Euthyneura</taxon>
        <taxon>Panpulmonata</taxon>
        <taxon>Sacoglossa</taxon>
        <taxon>Placobranchoidea</taxon>
        <taxon>Plakobranchidae</taxon>
        <taxon>Elysia</taxon>
    </lineage>
</organism>
<accession>A0AAE1D6F7</accession>